<feature type="transmembrane region" description="Helical" evidence="1">
    <location>
        <begin position="140"/>
        <end position="157"/>
    </location>
</feature>
<reference evidence="2 3" key="1">
    <citation type="journal article" date="2015" name="Microbiology (Mosc.)">
        <title>Genomics of the Weissella cibaria species with an examination of its metabolic traits.</title>
        <authorList>
            <person name="Lynch K.M."/>
            <person name="Lucid A."/>
            <person name="Arendt E.K."/>
            <person name="Sleator R.D."/>
            <person name="Lucey B."/>
            <person name="Coffey A."/>
        </authorList>
    </citation>
    <scope>NUCLEOTIDE SEQUENCE [LARGE SCALE GENOMIC DNA]</scope>
    <source>
        <strain evidence="2 3">AB3b</strain>
    </source>
</reference>
<evidence type="ECO:0000313" key="2">
    <source>
        <dbReference type="EMBL" id="KIU20984.1"/>
    </source>
</evidence>
<keyword evidence="1" id="KW-0812">Transmembrane</keyword>
<protein>
    <submittedName>
        <fullName evidence="2">YibE/F-like protein</fullName>
    </submittedName>
</protein>
<evidence type="ECO:0000256" key="1">
    <source>
        <dbReference type="SAM" id="Phobius"/>
    </source>
</evidence>
<gene>
    <name evidence="2" type="ORF">ab3b_02052</name>
</gene>
<dbReference type="PIRSF" id="PIRSF031503">
    <property type="entry name" value="UCP031503_mp"/>
    <property type="match status" value="1"/>
</dbReference>
<dbReference type="InterPro" id="IPR014564">
    <property type="entry name" value="UCP031503_TM"/>
</dbReference>
<keyword evidence="1" id="KW-0472">Membrane</keyword>
<organism evidence="2 3">
    <name type="scientific">Weissella cibaria</name>
    <dbReference type="NCBI Taxonomy" id="137591"/>
    <lineage>
        <taxon>Bacteria</taxon>
        <taxon>Bacillati</taxon>
        <taxon>Bacillota</taxon>
        <taxon>Bacilli</taxon>
        <taxon>Lactobacillales</taxon>
        <taxon>Lactobacillaceae</taxon>
        <taxon>Weissella</taxon>
    </lineage>
</organism>
<dbReference type="PATRIC" id="fig|137591.24.peg.1993"/>
<evidence type="ECO:0000313" key="3">
    <source>
        <dbReference type="Proteomes" id="UP000032289"/>
    </source>
</evidence>
<name>A0A0D1K7M3_9LACO</name>
<dbReference type="Proteomes" id="UP000032289">
    <property type="component" value="Unassembled WGS sequence"/>
</dbReference>
<proteinExistence type="predicted"/>
<dbReference type="AlphaFoldDB" id="A0A0D1K7M3"/>
<feature type="transmembrane region" description="Helical" evidence="1">
    <location>
        <begin position="75"/>
        <end position="95"/>
    </location>
</feature>
<keyword evidence="1" id="KW-1133">Transmembrane helix</keyword>
<dbReference type="Pfam" id="PF07907">
    <property type="entry name" value="YibE_F"/>
    <property type="match status" value="1"/>
</dbReference>
<dbReference type="PANTHER" id="PTHR41771:SF1">
    <property type="entry name" value="MEMBRANE PROTEIN"/>
    <property type="match status" value="1"/>
</dbReference>
<dbReference type="InterPro" id="IPR012507">
    <property type="entry name" value="YibE_F"/>
</dbReference>
<dbReference type="RefSeq" id="WP_043941789.1">
    <property type="nucleotide sequence ID" value="NZ_JWHT01000053.1"/>
</dbReference>
<dbReference type="PANTHER" id="PTHR41771">
    <property type="entry name" value="MEMBRANE PROTEIN-RELATED"/>
    <property type="match status" value="1"/>
</dbReference>
<dbReference type="EMBL" id="JWHT01000053">
    <property type="protein sequence ID" value="KIU20984.1"/>
    <property type="molecule type" value="Genomic_DNA"/>
</dbReference>
<accession>A0A0D1K7M3</accession>
<feature type="transmembrane region" description="Helical" evidence="1">
    <location>
        <begin position="221"/>
        <end position="244"/>
    </location>
</feature>
<feature type="transmembrane region" description="Helical" evidence="1">
    <location>
        <begin position="178"/>
        <end position="201"/>
    </location>
</feature>
<sequence>MSVTLMLSLILLALMIIIGGMKGIGAFVSLWINFAIMVVMIMLINFQFNALAVLLVGGTFLLTVTILSADADERTTTIALMASFIVMFALVILILPAEHLAMAQGFAEENSEELEGLSLGININFVTLGIVAALLATLGAIAEAAIAIAAGIGELLADQPNMSLASLARSGQHLGQQIIGTAVNTVLFGFMADFLSLAIWFGKLHYSLGEIVNAKLFTSSMLSLLYAILGVIVILPITMAIFLWQQRRQLQTDMGTNHDYDGK</sequence>
<feature type="transmembrane region" description="Helical" evidence="1">
    <location>
        <begin position="51"/>
        <end position="69"/>
    </location>
</feature>
<comment type="caution">
    <text evidence="2">The sequence shown here is derived from an EMBL/GenBank/DDBJ whole genome shotgun (WGS) entry which is preliminary data.</text>
</comment>